<dbReference type="PANTHER" id="PTHR43586">
    <property type="entry name" value="CYSTEINE DESULFURASE"/>
    <property type="match status" value="1"/>
</dbReference>
<proteinExistence type="predicted"/>
<dbReference type="Gene3D" id="3.90.1150.10">
    <property type="entry name" value="Aspartate Aminotransferase, domain 1"/>
    <property type="match status" value="1"/>
</dbReference>
<dbReference type="Gene3D" id="3.40.640.10">
    <property type="entry name" value="Type I PLP-dependent aspartate aminotransferase-like (Major domain)"/>
    <property type="match status" value="1"/>
</dbReference>
<feature type="domain" description="Aminotransferase class V" evidence="1">
    <location>
        <begin position="11"/>
        <end position="379"/>
    </location>
</feature>
<comment type="caution">
    <text evidence="2">The sequence shown here is derived from an EMBL/GenBank/DDBJ whole genome shotgun (WGS) entry which is preliminary data.</text>
</comment>
<evidence type="ECO:0000259" key="1">
    <source>
        <dbReference type="Pfam" id="PF00266"/>
    </source>
</evidence>
<keyword evidence="2" id="KW-0808">Transferase</keyword>
<dbReference type="InterPro" id="IPR000192">
    <property type="entry name" value="Aminotrans_V_dom"/>
</dbReference>
<accession>A0A645BPX2</accession>
<dbReference type="InterPro" id="IPR015424">
    <property type="entry name" value="PyrdxlP-dep_Trfase"/>
</dbReference>
<gene>
    <name evidence="2" type="primary">sufS_35</name>
    <name evidence="2" type="ORF">SDC9_114402</name>
</gene>
<dbReference type="GO" id="GO:0031071">
    <property type="term" value="F:cysteine desulfurase activity"/>
    <property type="evidence" value="ECO:0007669"/>
    <property type="project" value="UniProtKB-EC"/>
</dbReference>
<dbReference type="Pfam" id="PF00266">
    <property type="entry name" value="Aminotran_5"/>
    <property type="match status" value="1"/>
</dbReference>
<dbReference type="InterPro" id="IPR010969">
    <property type="entry name" value="Cys_dSase-rel_unknwn_funct"/>
</dbReference>
<dbReference type="InterPro" id="IPR015421">
    <property type="entry name" value="PyrdxlP-dep_Trfase_major"/>
</dbReference>
<dbReference type="InterPro" id="IPR015422">
    <property type="entry name" value="PyrdxlP-dep_Trfase_small"/>
</dbReference>
<dbReference type="AlphaFoldDB" id="A0A645BPX2"/>
<dbReference type="EMBL" id="VSSQ01021716">
    <property type="protein sequence ID" value="MPM67479.1"/>
    <property type="molecule type" value="Genomic_DNA"/>
</dbReference>
<sequence>MPEKNFAAPIIYLDQAATSRPKAKGVGEAMRTYIEDVCVNVSRSAYAPSTEAAINALETRELLCELFGFGDPTHVIFTPGHTVSLNMVLKGILRSGDHALVSSLEHNAVMRPLVQLTESGVTFDRIPMRSDDELDLDAAERMMRPNTKLCIVSHASNVSGTILPIDALSRLCQKKGIFFAVDAAQTAGHYPIDLRKAAVDALCVPGHKGLQGPGGIAAMLLSTRFAAALEPLITGGTGSDSNSEIQPRYMPDRFESGTLNLAGIYGLHAALSELLERGVPVRRERELALLERFTAGLRRLEGFRTIGASDLSRRVGVVSCDFAKLDNAVVADRLSSDYGVLTRCGLHCAPNAHKTYGTFPQGTVRFSMSHANTEQEIDAALAALAEILKD</sequence>
<organism evidence="2">
    <name type="scientific">bioreactor metagenome</name>
    <dbReference type="NCBI Taxonomy" id="1076179"/>
    <lineage>
        <taxon>unclassified sequences</taxon>
        <taxon>metagenomes</taxon>
        <taxon>ecological metagenomes</taxon>
    </lineage>
</organism>
<dbReference type="NCBIfam" id="TIGR01977">
    <property type="entry name" value="am_tr_V_EF2568"/>
    <property type="match status" value="1"/>
</dbReference>
<dbReference type="SUPFAM" id="SSF53383">
    <property type="entry name" value="PLP-dependent transferases"/>
    <property type="match status" value="1"/>
</dbReference>
<dbReference type="PANTHER" id="PTHR43586:SF4">
    <property type="entry name" value="ISOPENICILLIN N EPIMERASE"/>
    <property type="match status" value="1"/>
</dbReference>
<dbReference type="EC" id="2.8.1.7" evidence="2"/>
<reference evidence="2" key="1">
    <citation type="submission" date="2019-08" db="EMBL/GenBank/DDBJ databases">
        <authorList>
            <person name="Kucharzyk K."/>
            <person name="Murdoch R.W."/>
            <person name="Higgins S."/>
            <person name="Loffler F."/>
        </authorList>
    </citation>
    <scope>NUCLEOTIDE SEQUENCE</scope>
</reference>
<evidence type="ECO:0000313" key="2">
    <source>
        <dbReference type="EMBL" id="MPM67479.1"/>
    </source>
</evidence>
<name>A0A645BPX2_9ZZZZ</name>
<protein>
    <submittedName>
        <fullName evidence="2">Cysteine desulfurase SufS</fullName>
        <ecNumber evidence="2">2.8.1.7</ecNumber>
    </submittedName>
</protein>